<dbReference type="PANTHER" id="PTHR28088:SF5">
    <property type="entry name" value="TRANSCRIPTIONAL ACTIVATOR HAA1-RELATED"/>
    <property type="match status" value="1"/>
</dbReference>
<evidence type="ECO:0000256" key="5">
    <source>
        <dbReference type="ARBA" id="ARBA00023015"/>
    </source>
</evidence>
<keyword evidence="2" id="KW-0479">Metal-binding</keyword>
<dbReference type="FunFam" id="3.90.430.10:FF:000001">
    <property type="entry name" value="Copper fist DNA-binding protein"/>
    <property type="match status" value="1"/>
</dbReference>
<evidence type="ECO:0000256" key="8">
    <source>
        <dbReference type="SAM" id="MobiDB-lite"/>
    </source>
</evidence>
<dbReference type="PROSITE" id="PS50073">
    <property type="entry name" value="COPPER_FIST_2"/>
    <property type="match status" value="1"/>
</dbReference>
<keyword evidence="5" id="KW-0805">Transcription regulation</keyword>
<evidence type="ECO:0000256" key="1">
    <source>
        <dbReference type="ARBA" id="ARBA00004123"/>
    </source>
</evidence>
<keyword evidence="7" id="KW-0539">Nucleus</keyword>
<feature type="region of interest" description="Disordered" evidence="8">
    <location>
        <begin position="337"/>
        <end position="368"/>
    </location>
</feature>
<comment type="caution">
    <text evidence="10">The sequence shown here is derived from an EMBL/GenBank/DDBJ whole genome shotgun (WGS) entry which is preliminary data.</text>
</comment>
<evidence type="ECO:0000256" key="4">
    <source>
        <dbReference type="ARBA" id="ARBA00023008"/>
    </source>
</evidence>
<feature type="region of interest" description="Disordered" evidence="8">
    <location>
        <begin position="91"/>
        <end position="110"/>
    </location>
</feature>
<dbReference type="AlphaFoldDB" id="A0AAW0CRT3"/>
<dbReference type="PRINTS" id="PR00617">
    <property type="entry name" value="COPPERFIST"/>
</dbReference>
<keyword evidence="11" id="KW-1185">Reference proteome</keyword>
<keyword evidence="4" id="KW-0186">Copper</keyword>
<evidence type="ECO:0000256" key="6">
    <source>
        <dbReference type="ARBA" id="ARBA00023163"/>
    </source>
</evidence>
<sequence length="368" mass="38354">MVFVNDKKFSCEACIKGHRSSSCTHSDRPLFEVARKGRPPSQCPTCRERRKTSKYHSKCLCPKDLPSRGILLPSSCPKTRRYIPIAPALPNGLRDTMKEADSSSALADSRQQVGSLLNPCNCPMGRRCKCYLKQRPSASSSKVKSPQPPPSSHPPPPPPLTLAPLRIPPPTSSPSSSSSPPSPHLTIPDFDFASPLPPMRIMQSLAGSGCTCGVECVCPGCVEHRGPAHAAASGRTSCATGCGVCVDAESERVLASVLSGTSSSHSTSAAAPTSSIDRFLARAAALPLPPAKPGQVVNLPKLECCGGRCGCPDGSCGCGKACGGCCEEHLGRVDEGREDGDVGGRARQSESPATTLAVPPKKKSCCGA</sequence>
<dbReference type="SMART" id="SM00412">
    <property type="entry name" value="Cu_FIST"/>
    <property type="match status" value="1"/>
</dbReference>
<dbReference type="PANTHER" id="PTHR28088">
    <property type="entry name" value="TRANSCRIPTIONAL ACTIVATOR HAA1-RELATED"/>
    <property type="match status" value="1"/>
</dbReference>
<keyword evidence="6" id="KW-0804">Transcription</keyword>
<dbReference type="GO" id="GO:0005634">
    <property type="term" value="C:nucleus"/>
    <property type="evidence" value="ECO:0007669"/>
    <property type="project" value="UniProtKB-SubCell"/>
</dbReference>
<dbReference type="SMART" id="SM01090">
    <property type="entry name" value="Copper-fist"/>
    <property type="match status" value="1"/>
</dbReference>
<dbReference type="InterPro" id="IPR051763">
    <property type="entry name" value="Copper_Homeo_Regul"/>
</dbReference>
<dbReference type="GO" id="GO:0005507">
    <property type="term" value="F:copper ion binding"/>
    <property type="evidence" value="ECO:0007669"/>
    <property type="project" value="InterPro"/>
</dbReference>
<keyword evidence="3" id="KW-0862">Zinc</keyword>
<dbReference type="GO" id="GO:0045944">
    <property type="term" value="P:positive regulation of transcription by RNA polymerase II"/>
    <property type="evidence" value="ECO:0007669"/>
    <property type="project" value="TreeGrafter"/>
</dbReference>
<feature type="compositionally biased region" description="Basic and acidic residues" evidence="8">
    <location>
        <begin position="337"/>
        <end position="348"/>
    </location>
</feature>
<comment type="subcellular location">
    <subcellularLocation>
        <location evidence="1">Nucleus</location>
    </subcellularLocation>
</comment>
<evidence type="ECO:0000313" key="10">
    <source>
        <dbReference type="EMBL" id="KAK7042007.1"/>
    </source>
</evidence>
<feature type="compositionally biased region" description="Pro residues" evidence="8">
    <location>
        <begin position="146"/>
        <end position="172"/>
    </location>
</feature>
<evidence type="ECO:0000256" key="3">
    <source>
        <dbReference type="ARBA" id="ARBA00022833"/>
    </source>
</evidence>
<protein>
    <submittedName>
        <fullName evidence="10">Copper-fist domain-containing protein</fullName>
    </submittedName>
</protein>
<dbReference type="InterPro" id="IPR001083">
    <property type="entry name" value="Cu_fist_DNA-bd_dom"/>
</dbReference>
<evidence type="ECO:0000259" key="9">
    <source>
        <dbReference type="PROSITE" id="PS50073"/>
    </source>
</evidence>
<dbReference type="GO" id="GO:0000981">
    <property type="term" value="F:DNA-binding transcription factor activity, RNA polymerase II-specific"/>
    <property type="evidence" value="ECO:0007669"/>
    <property type="project" value="TreeGrafter"/>
</dbReference>
<dbReference type="Proteomes" id="UP001362999">
    <property type="component" value="Unassembled WGS sequence"/>
</dbReference>
<feature type="region of interest" description="Disordered" evidence="8">
    <location>
        <begin position="138"/>
        <end position="191"/>
    </location>
</feature>
<dbReference type="GO" id="GO:0006879">
    <property type="term" value="P:intracellular iron ion homeostasis"/>
    <property type="evidence" value="ECO:0007669"/>
    <property type="project" value="TreeGrafter"/>
</dbReference>
<gene>
    <name evidence="10" type="ORF">R3P38DRAFT_3260101</name>
</gene>
<evidence type="ECO:0000256" key="2">
    <source>
        <dbReference type="ARBA" id="ARBA00022723"/>
    </source>
</evidence>
<evidence type="ECO:0000256" key="7">
    <source>
        <dbReference type="ARBA" id="ARBA00023242"/>
    </source>
</evidence>
<evidence type="ECO:0000313" key="11">
    <source>
        <dbReference type="Proteomes" id="UP001362999"/>
    </source>
</evidence>
<feature type="domain" description="Copper-fist" evidence="9">
    <location>
        <begin position="1"/>
        <end position="40"/>
    </location>
</feature>
<dbReference type="Gene3D" id="3.90.430.10">
    <property type="entry name" value="Copper fist DNA-binding domain"/>
    <property type="match status" value="1"/>
</dbReference>
<dbReference type="EMBL" id="JAWWNJ010000013">
    <property type="protein sequence ID" value="KAK7042007.1"/>
    <property type="molecule type" value="Genomic_DNA"/>
</dbReference>
<dbReference type="GO" id="GO:0000978">
    <property type="term" value="F:RNA polymerase II cis-regulatory region sequence-specific DNA binding"/>
    <property type="evidence" value="ECO:0007669"/>
    <property type="project" value="TreeGrafter"/>
</dbReference>
<reference evidence="10 11" key="1">
    <citation type="journal article" date="2024" name="J Genomics">
        <title>Draft genome sequencing and assembly of Favolaschia claudopus CIRM-BRFM 2984 isolated from oak limbs.</title>
        <authorList>
            <person name="Navarro D."/>
            <person name="Drula E."/>
            <person name="Chaduli D."/>
            <person name="Cazenave R."/>
            <person name="Ahrendt S."/>
            <person name="Wang J."/>
            <person name="Lipzen A."/>
            <person name="Daum C."/>
            <person name="Barry K."/>
            <person name="Grigoriev I.V."/>
            <person name="Favel A."/>
            <person name="Rosso M.N."/>
            <person name="Martin F."/>
        </authorList>
    </citation>
    <scope>NUCLEOTIDE SEQUENCE [LARGE SCALE GENOMIC DNA]</scope>
    <source>
        <strain evidence="10 11">CIRM-BRFM 2984</strain>
    </source>
</reference>
<dbReference type="GO" id="GO:0006878">
    <property type="term" value="P:intracellular copper ion homeostasis"/>
    <property type="evidence" value="ECO:0007669"/>
    <property type="project" value="TreeGrafter"/>
</dbReference>
<dbReference type="Pfam" id="PF00649">
    <property type="entry name" value="Copper-fist"/>
    <property type="match status" value="1"/>
</dbReference>
<name>A0AAW0CRT3_9AGAR</name>
<proteinExistence type="predicted"/>
<dbReference type="InterPro" id="IPR036395">
    <property type="entry name" value="Cu_fist_DNA-bd_dom_sf"/>
</dbReference>
<accession>A0AAW0CRT3</accession>
<organism evidence="10 11">
    <name type="scientific">Favolaschia claudopus</name>
    <dbReference type="NCBI Taxonomy" id="2862362"/>
    <lineage>
        <taxon>Eukaryota</taxon>
        <taxon>Fungi</taxon>
        <taxon>Dikarya</taxon>
        <taxon>Basidiomycota</taxon>
        <taxon>Agaricomycotina</taxon>
        <taxon>Agaricomycetes</taxon>
        <taxon>Agaricomycetidae</taxon>
        <taxon>Agaricales</taxon>
        <taxon>Marasmiineae</taxon>
        <taxon>Mycenaceae</taxon>
        <taxon>Favolaschia</taxon>
    </lineage>
</organism>
<dbReference type="SUPFAM" id="SSF57879">
    <property type="entry name" value="Zinc domain conserved in yeast copper-regulated transcription factors"/>
    <property type="match status" value="1"/>
</dbReference>